<evidence type="ECO:0000259" key="18">
    <source>
        <dbReference type="Pfam" id="PF07715"/>
    </source>
</evidence>
<comment type="caution">
    <text evidence="19">The sequence shown here is derived from an EMBL/GenBank/DDBJ whole genome shotgun (WGS) entry which is preliminary data.</text>
</comment>
<dbReference type="Pfam" id="PF00593">
    <property type="entry name" value="TonB_dep_Rec_b-barrel"/>
    <property type="match status" value="1"/>
</dbReference>
<evidence type="ECO:0000256" key="2">
    <source>
        <dbReference type="ARBA" id="ARBA00009810"/>
    </source>
</evidence>
<comment type="similarity">
    <text evidence="2 14 15">Belongs to the TonB-dependent receptor family.</text>
</comment>
<dbReference type="InterPro" id="IPR036942">
    <property type="entry name" value="Beta-barrel_TonB_sf"/>
</dbReference>
<evidence type="ECO:0000256" key="13">
    <source>
        <dbReference type="ARBA" id="ARBA00023237"/>
    </source>
</evidence>
<evidence type="ECO:0000256" key="16">
    <source>
        <dbReference type="SAM" id="SignalP"/>
    </source>
</evidence>
<evidence type="ECO:0000256" key="1">
    <source>
        <dbReference type="ARBA" id="ARBA00004571"/>
    </source>
</evidence>
<dbReference type="Pfam" id="PF07715">
    <property type="entry name" value="Plug"/>
    <property type="match status" value="1"/>
</dbReference>
<dbReference type="InterPro" id="IPR012910">
    <property type="entry name" value="Plug_dom"/>
</dbReference>
<keyword evidence="6 14" id="KW-0812">Transmembrane</keyword>
<evidence type="ECO:0000256" key="14">
    <source>
        <dbReference type="PROSITE-ProRule" id="PRU01360"/>
    </source>
</evidence>
<dbReference type="EMBL" id="JBHTCM010000004">
    <property type="protein sequence ID" value="MFC7331873.1"/>
    <property type="molecule type" value="Genomic_DNA"/>
</dbReference>
<evidence type="ECO:0000256" key="5">
    <source>
        <dbReference type="ARBA" id="ARBA00022496"/>
    </source>
</evidence>
<accession>A0ABW2KRN5</accession>
<dbReference type="Gene3D" id="2.170.130.10">
    <property type="entry name" value="TonB-dependent receptor, plug domain"/>
    <property type="match status" value="1"/>
</dbReference>
<keyword evidence="11 14" id="KW-0472">Membrane</keyword>
<evidence type="ECO:0000256" key="12">
    <source>
        <dbReference type="ARBA" id="ARBA00023170"/>
    </source>
</evidence>
<dbReference type="InterPro" id="IPR037066">
    <property type="entry name" value="Plug_dom_sf"/>
</dbReference>
<proteinExistence type="inferred from homology"/>
<feature type="signal peptide" evidence="16">
    <location>
        <begin position="1"/>
        <end position="24"/>
    </location>
</feature>
<keyword evidence="7 16" id="KW-0732">Signal</keyword>
<keyword evidence="20" id="KW-1185">Reference proteome</keyword>
<evidence type="ECO:0000256" key="11">
    <source>
        <dbReference type="ARBA" id="ARBA00023136"/>
    </source>
</evidence>
<dbReference type="RefSeq" id="WP_377355922.1">
    <property type="nucleotide sequence ID" value="NZ_JBHTCM010000004.1"/>
</dbReference>
<organism evidence="19 20">
    <name type="scientific">Rhodocista pekingensis</name>
    <dbReference type="NCBI Taxonomy" id="201185"/>
    <lineage>
        <taxon>Bacteria</taxon>
        <taxon>Pseudomonadati</taxon>
        <taxon>Pseudomonadota</taxon>
        <taxon>Alphaproteobacteria</taxon>
        <taxon>Rhodospirillales</taxon>
        <taxon>Azospirillaceae</taxon>
        <taxon>Rhodocista</taxon>
    </lineage>
</organism>
<evidence type="ECO:0000313" key="20">
    <source>
        <dbReference type="Proteomes" id="UP001596456"/>
    </source>
</evidence>
<dbReference type="InterPro" id="IPR000531">
    <property type="entry name" value="Beta-barrel_TonB"/>
</dbReference>
<protein>
    <submittedName>
        <fullName evidence="19">TonB-dependent siderophore receptor</fullName>
    </submittedName>
</protein>
<evidence type="ECO:0000256" key="15">
    <source>
        <dbReference type="RuleBase" id="RU003357"/>
    </source>
</evidence>
<dbReference type="InterPro" id="IPR039426">
    <property type="entry name" value="TonB-dep_rcpt-like"/>
</dbReference>
<keyword evidence="5" id="KW-0410">Iron transport</keyword>
<keyword evidence="4 14" id="KW-1134">Transmembrane beta strand</keyword>
<dbReference type="SUPFAM" id="SSF56935">
    <property type="entry name" value="Porins"/>
    <property type="match status" value="1"/>
</dbReference>
<dbReference type="PANTHER" id="PTHR32552:SF68">
    <property type="entry name" value="FERRICHROME OUTER MEMBRANE TRANSPORTER_PHAGE RECEPTOR"/>
    <property type="match status" value="1"/>
</dbReference>
<dbReference type="Proteomes" id="UP001596456">
    <property type="component" value="Unassembled WGS sequence"/>
</dbReference>
<dbReference type="PROSITE" id="PS52016">
    <property type="entry name" value="TONB_DEPENDENT_REC_3"/>
    <property type="match status" value="1"/>
</dbReference>
<keyword evidence="3 14" id="KW-0813">Transport</keyword>
<evidence type="ECO:0000256" key="6">
    <source>
        <dbReference type="ARBA" id="ARBA00022692"/>
    </source>
</evidence>
<feature type="chain" id="PRO_5045693215" evidence="16">
    <location>
        <begin position="25"/>
        <end position="712"/>
    </location>
</feature>
<sequence>MRSALRMAGAALVPALMLLTPAQAQEAADAGPVEEIIITGRVQRLYRVEETSIGKVPANVLDIPQAVQVINQELISDLGARNVIDLYRNISGVSYFTYGGVTFRGFRQEQNYYDGMRGDPFIGFAVPQLFNIERVEVLKGPAGMLYGPAAPGGTINYVTKGPTEDFQGDVRLTLGNFDRIGGSAQLSGPADAEGRFTYRVGAFYEKMDSFRTGAGSDTKVGDASLGIKLTDDVKLTLQAIRFDQALPANRLRGIPVNDDGVYLGSIRWNHNEPTDFSKLTSNVLQAKLDARLTDRIRLDAGIRWFKSKEQQNYHEPRGTYDSDGDGVLDMVRREFRDQRREGDALALAANLIGDAETGGIRHKILFGADWYREDSLLLSRIAPTRASRGPVPDASLTNRVYGLTSATSYASYFATRPYTRTDTRAEREGVYLQDQISLTEQWDVVAGLRYDHFTDTNRVNDTDYADGDYSWRTGLIYKPVEDVSVYASWSTSFEPQSVANQDGSAGGPFDPITGEQVEAGVKTALLGGRLQANAAVYRIVRENMLQTDTTRPPVNGVNQLSPIGEVTSKGFELDLSTDITPDWVFTANYGYNDTRITGTVPGQSLTNAVGDRFANAPRNKVGFWTRYQVQEINTAFAFGGEYVSRRLSLSGQTVKPYTIFDASIITDLGFAEAMFRVKNIFDKEYAASGFTVHNGHFPGEPRTWFIELRKQF</sequence>
<gene>
    <name evidence="19" type="ORF">ACFQPS_01735</name>
</gene>
<evidence type="ECO:0000256" key="4">
    <source>
        <dbReference type="ARBA" id="ARBA00022452"/>
    </source>
</evidence>
<reference evidence="20" key="1">
    <citation type="journal article" date="2019" name="Int. J. Syst. Evol. Microbiol.">
        <title>The Global Catalogue of Microorganisms (GCM) 10K type strain sequencing project: providing services to taxonomists for standard genome sequencing and annotation.</title>
        <authorList>
            <consortium name="The Broad Institute Genomics Platform"/>
            <consortium name="The Broad Institute Genome Sequencing Center for Infectious Disease"/>
            <person name="Wu L."/>
            <person name="Ma J."/>
        </authorList>
    </citation>
    <scope>NUCLEOTIDE SEQUENCE [LARGE SCALE GENOMIC DNA]</scope>
    <source>
        <strain evidence="20">CGMCC 1.16275</strain>
    </source>
</reference>
<name>A0ABW2KRN5_9PROT</name>
<evidence type="ECO:0000259" key="17">
    <source>
        <dbReference type="Pfam" id="PF00593"/>
    </source>
</evidence>
<dbReference type="Gene3D" id="2.40.170.20">
    <property type="entry name" value="TonB-dependent receptor, beta-barrel domain"/>
    <property type="match status" value="1"/>
</dbReference>
<evidence type="ECO:0000256" key="9">
    <source>
        <dbReference type="ARBA" id="ARBA00023065"/>
    </source>
</evidence>
<comment type="subcellular location">
    <subcellularLocation>
        <location evidence="1 14">Cell outer membrane</location>
        <topology evidence="1 14">Multi-pass membrane protein</topology>
    </subcellularLocation>
</comment>
<evidence type="ECO:0000313" key="19">
    <source>
        <dbReference type="EMBL" id="MFC7331873.1"/>
    </source>
</evidence>
<keyword evidence="8" id="KW-0408">Iron</keyword>
<keyword evidence="9" id="KW-0406">Ion transport</keyword>
<feature type="domain" description="TonB-dependent receptor-like beta-barrel" evidence="17">
    <location>
        <begin position="252"/>
        <end position="664"/>
    </location>
</feature>
<keyword evidence="13 14" id="KW-0998">Cell outer membrane</keyword>
<evidence type="ECO:0000256" key="8">
    <source>
        <dbReference type="ARBA" id="ARBA00023004"/>
    </source>
</evidence>
<dbReference type="InterPro" id="IPR010105">
    <property type="entry name" value="TonB_sidphr_rcpt"/>
</dbReference>
<dbReference type="CDD" id="cd01347">
    <property type="entry name" value="ligand_gated_channel"/>
    <property type="match status" value="1"/>
</dbReference>
<evidence type="ECO:0000256" key="3">
    <source>
        <dbReference type="ARBA" id="ARBA00022448"/>
    </source>
</evidence>
<keyword evidence="12 19" id="KW-0675">Receptor</keyword>
<evidence type="ECO:0000256" key="7">
    <source>
        <dbReference type="ARBA" id="ARBA00022729"/>
    </source>
</evidence>
<dbReference type="PANTHER" id="PTHR32552">
    <property type="entry name" value="FERRICHROME IRON RECEPTOR-RELATED"/>
    <property type="match status" value="1"/>
</dbReference>
<evidence type="ECO:0000256" key="10">
    <source>
        <dbReference type="ARBA" id="ARBA00023077"/>
    </source>
</evidence>
<dbReference type="NCBIfam" id="TIGR01783">
    <property type="entry name" value="TonB-siderophor"/>
    <property type="match status" value="1"/>
</dbReference>
<keyword evidence="10 15" id="KW-0798">TonB box</keyword>
<feature type="domain" description="TonB-dependent receptor plug" evidence="18">
    <location>
        <begin position="61"/>
        <end position="154"/>
    </location>
</feature>